<reference evidence="1" key="1">
    <citation type="submission" date="2023-03" db="EMBL/GenBank/DDBJ databases">
        <title>Massive genome expansion in bonnet fungi (Mycena s.s.) driven by repeated elements and novel gene families across ecological guilds.</title>
        <authorList>
            <consortium name="Lawrence Berkeley National Laboratory"/>
            <person name="Harder C.B."/>
            <person name="Miyauchi S."/>
            <person name="Viragh M."/>
            <person name="Kuo A."/>
            <person name="Thoen E."/>
            <person name="Andreopoulos B."/>
            <person name="Lu D."/>
            <person name="Skrede I."/>
            <person name="Drula E."/>
            <person name="Henrissat B."/>
            <person name="Morin E."/>
            <person name="Kohler A."/>
            <person name="Barry K."/>
            <person name="LaButti K."/>
            <person name="Morin E."/>
            <person name="Salamov A."/>
            <person name="Lipzen A."/>
            <person name="Mereny Z."/>
            <person name="Hegedus B."/>
            <person name="Baldrian P."/>
            <person name="Stursova M."/>
            <person name="Weitz H."/>
            <person name="Taylor A."/>
            <person name="Grigoriev I.V."/>
            <person name="Nagy L.G."/>
            <person name="Martin F."/>
            <person name="Kauserud H."/>
        </authorList>
    </citation>
    <scope>NUCLEOTIDE SEQUENCE</scope>
    <source>
        <strain evidence="1">CBHHK002</strain>
    </source>
</reference>
<dbReference type="Proteomes" id="UP001218218">
    <property type="component" value="Unassembled WGS sequence"/>
</dbReference>
<evidence type="ECO:0000313" key="2">
    <source>
        <dbReference type="Proteomes" id="UP001218218"/>
    </source>
</evidence>
<proteinExistence type="predicted"/>
<evidence type="ECO:0000313" key="1">
    <source>
        <dbReference type="EMBL" id="KAJ7336813.1"/>
    </source>
</evidence>
<accession>A0AAD6ZS47</accession>
<name>A0AAD6ZS47_9AGAR</name>
<dbReference type="AlphaFoldDB" id="A0AAD6ZS47"/>
<comment type="caution">
    <text evidence="1">The sequence shown here is derived from an EMBL/GenBank/DDBJ whole genome shotgun (WGS) entry which is preliminary data.</text>
</comment>
<sequence length="250" mass="27835">MATTDLRLPEPYIEDPNEAVEVCQAEGAAWEAAIRAFVANIVISKLSPETTPTQLFTLFNEPQHQPILFYCACAQLLAVMRELRVAEEHIALIAALFGLLKKEGLARDTNPDEDCPEDVPVPPGYEDHHGMLVQHPEYEGSLSGRSSQNTRASTRGCCAYDADDCLLDPGRPGEWLLVFYQGQELLRALENPINCGVWETLWAALLRCDRGLVYGWGSGDLERLDSFKDAARKIAGDERAPLHWRARFAP</sequence>
<protein>
    <submittedName>
        <fullName evidence="1">Uncharacterized protein</fullName>
    </submittedName>
</protein>
<gene>
    <name evidence="1" type="ORF">DFH08DRAFT_813129</name>
</gene>
<keyword evidence="2" id="KW-1185">Reference proteome</keyword>
<dbReference type="EMBL" id="JARIHO010000030">
    <property type="protein sequence ID" value="KAJ7336813.1"/>
    <property type="molecule type" value="Genomic_DNA"/>
</dbReference>
<organism evidence="1 2">
    <name type="scientific">Mycena albidolilacea</name>
    <dbReference type="NCBI Taxonomy" id="1033008"/>
    <lineage>
        <taxon>Eukaryota</taxon>
        <taxon>Fungi</taxon>
        <taxon>Dikarya</taxon>
        <taxon>Basidiomycota</taxon>
        <taxon>Agaricomycotina</taxon>
        <taxon>Agaricomycetes</taxon>
        <taxon>Agaricomycetidae</taxon>
        <taxon>Agaricales</taxon>
        <taxon>Marasmiineae</taxon>
        <taxon>Mycenaceae</taxon>
        <taxon>Mycena</taxon>
    </lineage>
</organism>